<dbReference type="InterPro" id="IPR050708">
    <property type="entry name" value="T6SS_VgrG/RHS"/>
</dbReference>
<feature type="non-terminal residue" evidence="3">
    <location>
        <position position="1"/>
    </location>
</feature>
<accession>A0A728LTA4</accession>
<dbReference type="NCBIfam" id="TIGR03696">
    <property type="entry name" value="Rhs_assc_core"/>
    <property type="match status" value="1"/>
</dbReference>
<reference evidence="3" key="1">
    <citation type="journal article" date="2018" name="Genome Biol.">
        <title>SKESA: strategic k-mer extension for scrupulous assemblies.</title>
        <authorList>
            <person name="Souvorov A."/>
            <person name="Agarwala R."/>
            <person name="Lipman D.J."/>
        </authorList>
    </citation>
    <scope>NUCLEOTIDE SEQUENCE</scope>
    <source>
        <strain evidence="3">151-85</strain>
        <strain evidence="4">464-85</strain>
    </source>
</reference>
<evidence type="ECO:0000313" key="4">
    <source>
        <dbReference type="EMBL" id="HAE8505806.1"/>
    </source>
</evidence>
<evidence type="ECO:0000256" key="1">
    <source>
        <dbReference type="ARBA" id="ARBA00009455"/>
    </source>
</evidence>
<dbReference type="Gene3D" id="2.180.10.10">
    <property type="entry name" value="RHS repeat-associated core"/>
    <property type="match status" value="1"/>
</dbReference>
<comment type="caution">
    <text evidence="3">The sequence shown here is derived from an EMBL/GenBank/DDBJ whole genome shotgun (WGS) entry which is preliminary data.</text>
</comment>
<dbReference type="EMBL" id="DAARJT010000044">
    <property type="protein sequence ID" value="HAE2718574.1"/>
    <property type="molecule type" value="Genomic_DNA"/>
</dbReference>
<organism evidence="3">
    <name type="scientific">Salmonella enterica subsp. salamae serovar 58:d:z6</name>
    <dbReference type="NCBI Taxonomy" id="41517"/>
    <lineage>
        <taxon>Bacteria</taxon>
        <taxon>Pseudomonadati</taxon>
        <taxon>Pseudomonadota</taxon>
        <taxon>Gammaproteobacteria</taxon>
        <taxon>Enterobacterales</taxon>
        <taxon>Enterobacteriaceae</taxon>
        <taxon>Salmonella</taxon>
    </lineage>
</organism>
<reference evidence="3" key="2">
    <citation type="submission" date="2018-07" db="EMBL/GenBank/DDBJ databases">
        <authorList>
            <consortium name="NCBI Pathogen Detection Project"/>
        </authorList>
    </citation>
    <scope>NUCLEOTIDE SEQUENCE</scope>
    <source>
        <strain evidence="3">151-85</strain>
        <strain evidence="4">464-85</strain>
    </source>
</reference>
<dbReference type="Pfam" id="PF03527">
    <property type="entry name" value="RHS"/>
    <property type="match status" value="1"/>
</dbReference>
<gene>
    <name evidence="3" type="ORF">GND17_004706</name>
    <name evidence="4" type="ORF">GND55_004695</name>
</gene>
<dbReference type="PANTHER" id="PTHR32305">
    <property type="match status" value="1"/>
</dbReference>
<protein>
    <submittedName>
        <fullName evidence="3">RHS repeat protein</fullName>
    </submittedName>
</protein>
<evidence type="ECO:0000259" key="2">
    <source>
        <dbReference type="Pfam" id="PF03527"/>
    </source>
</evidence>
<dbReference type="EMBL" id="DAATFF010000047">
    <property type="protein sequence ID" value="HAE8505806.1"/>
    <property type="molecule type" value="Genomic_DNA"/>
</dbReference>
<feature type="domain" description="RHS protein conserved region" evidence="2">
    <location>
        <begin position="43"/>
        <end position="79"/>
    </location>
</feature>
<dbReference type="PANTHER" id="PTHR32305:SF15">
    <property type="entry name" value="PROTEIN RHSA-RELATED"/>
    <property type="match status" value="1"/>
</dbReference>
<evidence type="ECO:0000313" key="3">
    <source>
        <dbReference type="EMBL" id="HAE2718574.1"/>
    </source>
</evidence>
<dbReference type="InterPro" id="IPR001826">
    <property type="entry name" value="RHS"/>
</dbReference>
<proteinExistence type="inferred from homology"/>
<sequence>RLEDELRRDAVSEASRAWLTQCGLTAEQMKNQLEPRPEPERKVHLYHCDHRGLPLALISPANTVAWRAEYDEWGNLLGEENPEHLEQLIRLPGQQYDEESGLHYNRHRYYSPGLGRYITQDPIELMGGWNLYLYPLDPVSWTDSMGLAPNKYGHMKNGGYGAKPTPPPKPNPGKMPGIAEKLMPNYPIDQASSEPNVFKTFFNGFSPYDYTLYCKKWVKPNLICTPWDDPKYPGMDTKTAIDYLPKKNWAVNQLPEGYSCAEPYLFPDLNELSGPATAGIDDLGELWGKISQRTRRGGRK</sequence>
<dbReference type="AlphaFoldDB" id="A0A728LTA4"/>
<comment type="similarity">
    <text evidence="1">Belongs to the RHS family.</text>
</comment>
<dbReference type="InterPro" id="IPR022385">
    <property type="entry name" value="Rhs_assc_core"/>
</dbReference>
<name>A0A728LTA4_SALER</name>
<dbReference type="PRINTS" id="PR00394">
    <property type="entry name" value="RHSPROTEIN"/>
</dbReference>